<name>A0A8J5NF47_HOMAM</name>
<organism evidence="2 3">
    <name type="scientific">Homarus americanus</name>
    <name type="common">American lobster</name>
    <dbReference type="NCBI Taxonomy" id="6706"/>
    <lineage>
        <taxon>Eukaryota</taxon>
        <taxon>Metazoa</taxon>
        <taxon>Ecdysozoa</taxon>
        <taxon>Arthropoda</taxon>
        <taxon>Crustacea</taxon>
        <taxon>Multicrustacea</taxon>
        <taxon>Malacostraca</taxon>
        <taxon>Eumalacostraca</taxon>
        <taxon>Eucarida</taxon>
        <taxon>Decapoda</taxon>
        <taxon>Pleocyemata</taxon>
        <taxon>Astacidea</taxon>
        <taxon>Nephropoidea</taxon>
        <taxon>Nephropidae</taxon>
        <taxon>Homarus</taxon>
    </lineage>
</organism>
<sequence length="93" mass="10515">MANSDDDNSSANLSFKLRRGSSDSRESFYMDFDRGIDSDIEEVSSKPRTSTFVSSVEKKTLECASEDEALIELRERNFLVKRSADDYVHCSSC</sequence>
<accession>A0A8J5NF47</accession>
<protein>
    <submittedName>
        <fullName evidence="2">Proton channel OtopLc-like 2</fullName>
    </submittedName>
</protein>
<evidence type="ECO:0000256" key="1">
    <source>
        <dbReference type="SAM" id="MobiDB-lite"/>
    </source>
</evidence>
<dbReference type="AlphaFoldDB" id="A0A8J5NF47"/>
<gene>
    <name evidence="2" type="primary">OtopLc-L2</name>
    <name evidence="2" type="ORF">Hamer_G008440</name>
</gene>
<evidence type="ECO:0000313" key="3">
    <source>
        <dbReference type="Proteomes" id="UP000747542"/>
    </source>
</evidence>
<proteinExistence type="predicted"/>
<keyword evidence="3" id="KW-1185">Reference proteome</keyword>
<reference evidence="2" key="1">
    <citation type="journal article" date="2021" name="Sci. Adv.">
        <title>The American lobster genome reveals insights on longevity, neural, and immune adaptations.</title>
        <authorList>
            <person name="Polinski J.M."/>
            <person name="Zimin A.V."/>
            <person name="Clark K.F."/>
            <person name="Kohn A.B."/>
            <person name="Sadowski N."/>
            <person name="Timp W."/>
            <person name="Ptitsyn A."/>
            <person name="Khanna P."/>
            <person name="Romanova D.Y."/>
            <person name="Williams P."/>
            <person name="Greenwood S.J."/>
            <person name="Moroz L.L."/>
            <person name="Walt D.R."/>
            <person name="Bodnar A.G."/>
        </authorList>
    </citation>
    <scope>NUCLEOTIDE SEQUENCE</scope>
    <source>
        <strain evidence="2">GMGI-L3</strain>
    </source>
</reference>
<dbReference type="Proteomes" id="UP000747542">
    <property type="component" value="Unassembled WGS sequence"/>
</dbReference>
<evidence type="ECO:0000313" key="2">
    <source>
        <dbReference type="EMBL" id="KAG7177763.1"/>
    </source>
</evidence>
<feature type="region of interest" description="Disordered" evidence="1">
    <location>
        <begin position="1"/>
        <end position="24"/>
    </location>
</feature>
<dbReference type="EMBL" id="JAHLQT010001931">
    <property type="protein sequence ID" value="KAG7177763.1"/>
    <property type="molecule type" value="Genomic_DNA"/>
</dbReference>
<comment type="caution">
    <text evidence="2">The sequence shown here is derived from an EMBL/GenBank/DDBJ whole genome shotgun (WGS) entry which is preliminary data.</text>
</comment>